<dbReference type="Pfam" id="PF00990">
    <property type="entry name" value="GGDEF"/>
    <property type="match status" value="1"/>
</dbReference>
<dbReference type="NCBIfam" id="TIGR00254">
    <property type="entry name" value="GGDEF"/>
    <property type="match status" value="1"/>
</dbReference>
<dbReference type="CDD" id="cd01949">
    <property type="entry name" value="GGDEF"/>
    <property type="match status" value="1"/>
</dbReference>
<dbReference type="OrthoDB" id="9759607at2"/>
<dbReference type="PANTHER" id="PTHR45138:SF9">
    <property type="entry name" value="DIGUANYLATE CYCLASE DGCM-RELATED"/>
    <property type="match status" value="1"/>
</dbReference>
<organism evidence="3 4">
    <name type="scientific">Brevibacillus invocatus</name>
    <dbReference type="NCBI Taxonomy" id="173959"/>
    <lineage>
        <taxon>Bacteria</taxon>
        <taxon>Bacillati</taxon>
        <taxon>Bacillota</taxon>
        <taxon>Bacilli</taxon>
        <taxon>Bacillales</taxon>
        <taxon>Paenibacillaceae</taxon>
        <taxon>Brevibacillus</taxon>
    </lineage>
</organism>
<keyword evidence="4" id="KW-1185">Reference proteome</keyword>
<dbReference type="GO" id="GO:0052621">
    <property type="term" value="F:diguanylate cyclase activity"/>
    <property type="evidence" value="ECO:0007669"/>
    <property type="project" value="TreeGrafter"/>
</dbReference>
<comment type="caution">
    <text evidence="3">The sequence shown here is derived from an EMBL/GenBank/DDBJ whole genome shotgun (WGS) entry which is preliminary data.</text>
</comment>
<dbReference type="Gene3D" id="3.30.70.270">
    <property type="match status" value="1"/>
</dbReference>
<dbReference type="AlphaFoldDB" id="A0A3M8CL92"/>
<proteinExistence type="predicted"/>
<sequence>MDARWIGLGSSCILVAIWLVAYGFPQGEIAVSLVSIAAALQLIIGYQTGKQMDQLRQLAYHDSLTGVLVNRRFLERLDQEVDLARRGKYPVTLLFLDLDNFKKFNDKHGHIEGDKLLYRFAQILQSCVGKEDLVGRWGGEEFVVLLDHCDTKAGLAAGEQIQNQIRHHLGGLTVSIGVATYPTHASDSGELTLMADNLMYEAKKKKDCILAASN</sequence>
<feature type="domain" description="GGDEF" evidence="2">
    <location>
        <begin position="89"/>
        <end position="214"/>
    </location>
</feature>
<keyword evidence="1" id="KW-0812">Transmembrane</keyword>
<dbReference type="GO" id="GO:0005886">
    <property type="term" value="C:plasma membrane"/>
    <property type="evidence" value="ECO:0007669"/>
    <property type="project" value="TreeGrafter"/>
</dbReference>
<dbReference type="EMBL" id="RHHR01000007">
    <property type="protein sequence ID" value="RNB76414.1"/>
    <property type="molecule type" value="Genomic_DNA"/>
</dbReference>
<evidence type="ECO:0000256" key="1">
    <source>
        <dbReference type="SAM" id="Phobius"/>
    </source>
</evidence>
<keyword evidence="1" id="KW-0472">Membrane</keyword>
<dbReference type="InterPro" id="IPR029787">
    <property type="entry name" value="Nucleotide_cyclase"/>
</dbReference>
<dbReference type="InterPro" id="IPR043128">
    <property type="entry name" value="Rev_trsase/Diguanyl_cyclase"/>
</dbReference>
<dbReference type="GO" id="GO:0043709">
    <property type="term" value="P:cell adhesion involved in single-species biofilm formation"/>
    <property type="evidence" value="ECO:0007669"/>
    <property type="project" value="TreeGrafter"/>
</dbReference>
<dbReference type="InterPro" id="IPR050469">
    <property type="entry name" value="Diguanylate_Cyclase"/>
</dbReference>
<evidence type="ECO:0000259" key="2">
    <source>
        <dbReference type="PROSITE" id="PS50887"/>
    </source>
</evidence>
<dbReference type="SUPFAM" id="SSF55073">
    <property type="entry name" value="Nucleotide cyclase"/>
    <property type="match status" value="1"/>
</dbReference>
<protein>
    <submittedName>
        <fullName evidence="3">GGDEF domain-containing protein</fullName>
    </submittedName>
</protein>
<gene>
    <name evidence="3" type="ORF">EDM52_03540</name>
</gene>
<dbReference type="GO" id="GO:1902201">
    <property type="term" value="P:negative regulation of bacterial-type flagellum-dependent cell motility"/>
    <property type="evidence" value="ECO:0007669"/>
    <property type="project" value="TreeGrafter"/>
</dbReference>
<dbReference type="PROSITE" id="PS50887">
    <property type="entry name" value="GGDEF"/>
    <property type="match status" value="1"/>
</dbReference>
<dbReference type="SMART" id="SM00267">
    <property type="entry name" value="GGDEF"/>
    <property type="match status" value="1"/>
</dbReference>
<feature type="transmembrane region" description="Helical" evidence="1">
    <location>
        <begin position="5"/>
        <end position="23"/>
    </location>
</feature>
<name>A0A3M8CL92_9BACL</name>
<evidence type="ECO:0000313" key="4">
    <source>
        <dbReference type="Proteomes" id="UP000282028"/>
    </source>
</evidence>
<dbReference type="InterPro" id="IPR000160">
    <property type="entry name" value="GGDEF_dom"/>
</dbReference>
<accession>A0A3M8CL92</accession>
<feature type="transmembrane region" description="Helical" evidence="1">
    <location>
        <begin position="29"/>
        <end position="46"/>
    </location>
</feature>
<dbReference type="Proteomes" id="UP000282028">
    <property type="component" value="Unassembled WGS sequence"/>
</dbReference>
<dbReference type="RefSeq" id="WP_122907623.1">
    <property type="nucleotide sequence ID" value="NZ_CBCSBE010000008.1"/>
</dbReference>
<keyword evidence="1" id="KW-1133">Transmembrane helix</keyword>
<dbReference type="FunFam" id="3.30.70.270:FF:000001">
    <property type="entry name" value="Diguanylate cyclase domain protein"/>
    <property type="match status" value="1"/>
</dbReference>
<dbReference type="PANTHER" id="PTHR45138">
    <property type="entry name" value="REGULATORY COMPONENTS OF SENSORY TRANSDUCTION SYSTEM"/>
    <property type="match status" value="1"/>
</dbReference>
<reference evidence="3 4" key="1">
    <citation type="submission" date="2018-10" db="EMBL/GenBank/DDBJ databases">
        <title>Phylogenomics of Brevibacillus.</title>
        <authorList>
            <person name="Dunlap C."/>
        </authorList>
    </citation>
    <scope>NUCLEOTIDE SEQUENCE [LARGE SCALE GENOMIC DNA]</scope>
    <source>
        <strain evidence="3 4">JCM 12215</strain>
    </source>
</reference>
<evidence type="ECO:0000313" key="3">
    <source>
        <dbReference type="EMBL" id="RNB76414.1"/>
    </source>
</evidence>